<dbReference type="PANTHER" id="PTHR12722">
    <property type="entry name" value="XAP-5 PROTEIN-RELATED"/>
    <property type="match status" value="1"/>
</dbReference>
<dbReference type="InterPro" id="IPR007005">
    <property type="entry name" value="XAP5"/>
</dbReference>
<feature type="compositionally biased region" description="Polar residues" evidence="1">
    <location>
        <begin position="60"/>
        <end position="69"/>
    </location>
</feature>
<evidence type="ECO:0000259" key="2">
    <source>
        <dbReference type="Pfam" id="PF04921"/>
    </source>
</evidence>
<dbReference type="EMBL" id="WNWQ01000770">
    <property type="protein sequence ID" value="KAE9963898.1"/>
    <property type="molecule type" value="Genomic_DNA"/>
</dbReference>
<sequence>MSYPDPSAPSESPNPSRFTSQQITAEDLLKSQTEGLVTLSDYRKRRLEAIEQREMGILGSTGSSGTNTPDGAETPKPVKKKAKKAAAKPKGKLSFALDDEEDEDSSLSAAATPRSMSKSNTPRDQTPNEDSQDGDDSATVTKKLKPNANVAVVAKARTKAVLLREAQAREQMRKDFLITKELVKNTDIVVPFIFYDGAKTPGGKVRVKKGDHIWVFLDKARKVGAELAIGEDRGGKSWARVSVDDLMLHFEFYYFPANDIKTPDGPIFTFSAERTFATPPSLPDHASAAPDPATYDPLARKDREEKEDASSKVPDRDLEGFNDDPQASKVVDRRWYERNKHIYPMSTWEEYDAKMDYKNGVKKDTEGNSFFF</sequence>
<dbReference type="Proteomes" id="UP000490939">
    <property type="component" value="Unassembled WGS sequence"/>
</dbReference>
<gene>
    <name evidence="3" type="ORF">BLS_008829</name>
    <name evidence="5" type="ORF">EG327_004352</name>
    <name evidence="4" type="ORF">EG328_010459</name>
</gene>
<dbReference type="GO" id="GO:0005634">
    <property type="term" value="C:nucleus"/>
    <property type="evidence" value="ECO:0007669"/>
    <property type="project" value="InterPro"/>
</dbReference>
<evidence type="ECO:0000256" key="1">
    <source>
        <dbReference type="SAM" id="MobiDB-lite"/>
    </source>
</evidence>
<feature type="domain" description="FAM50A/XAP5 C-terminal" evidence="2">
    <location>
        <begin position="186"/>
        <end position="360"/>
    </location>
</feature>
<evidence type="ECO:0000313" key="6">
    <source>
        <dbReference type="Proteomes" id="UP000447873"/>
    </source>
</evidence>
<keyword evidence="7" id="KW-1185">Reference proteome</keyword>
<dbReference type="Pfam" id="PF04921">
    <property type="entry name" value="XAP5"/>
    <property type="match status" value="1"/>
</dbReference>
<dbReference type="InterPro" id="IPR048337">
    <property type="entry name" value="FAM50A/XAP5_C"/>
</dbReference>
<protein>
    <recommendedName>
        <fullName evidence="2">FAM50A/XAP5 C-terminal domain-containing protein</fullName>
    </recommendedName>
</protein>
<comment type="caution">
    <text evidence="5">The sequence shown here is derived from an EMBL/GenBank/DDBJ whole genome shotgun (WGS) entry which is preliminary data.</text>
</comment>
<feature type="compositionally biased region" description="Polar residues" evidence="1">
    <location>
        <begin position="9"/>
        <end position="20"/>
    </location>
</feature>
<name>A0A8H3ZET4_VENIN</name>
<evidence type="ECO:0000313" key="5">
    <source>
        <dbReference type="EMBL" id="KAE9993593.1"/>
    </source>
</evidence>
<dbReference type="PANTHER" id="PTHR12722:SF0">
    <property type="entry name" value="PROTEIN FAM50A"/>
    <property type="match status" value="1"/>
</dbReference>
<feature type="region of interest" description="Disordered" evidence="1">
    <location>
        <begin position="53"/>
        <end position="143"/>
    </location>
</feature>
<feature type="compositionally biased region" description="Basic and acidic residues" evidence="1">
    <location>
        <begin position="298"/>
        <end position="319"/>
    </location>
</feature>
<dbReference type="Proteomes" id="UP000447873">
    <property type="component" value="Unassembled WGS sequence"/>
</dbReference>
<feature type="compositionally biased region" description="Polar residues" evidence="1">
    <location>
        <begin position="114"/>
        <end position="129"/>
    </location>
</feature>
<accession>A0A8H3ZET4</accession>
<evidence type="ECO:0000313" key="3">
    <source>
        <dbReference type="EMBL" id="KAE9963898.1"/>
    </source>
</evidence>
<feature type="compositionally biased region" description="Basic residues" evidence="1">
    <location>
        <begin position="77"/>
        <end position="91"/>
    </location>
</feature>
<dbReference type="EMBL" id="WNWS01000069">
    <property type="protein sequence ID" value="KAE9982912.1"/>
    <property type="molecule type" value="Genomic_DNA"/>
</dbReference>
<dbReference type="Proteomes" id="UP000433883">
    <property type="component" value="Unassembled WGS sequence"/>
</dbReference>
<feature type="region of interest" description="Disordered" evidence="1">
    <location>
        <begin position="279"/>
        <end position="325"/>
    </location>
</feature>
<evidence type="ECO:0000313" key="4">
    <source>
        <dbReference type="EMBL" id="KAE9982912.1"/>
    </source>
</evidence>
<organism evidence="5 7">
    <name type="scientific">Venturia inaequalis</name>
    <name type="common">Apple scab fungus</name>
    <dbReference type="NCBI Taxonomy" id="5025"/>
    <lineage>
        <taxon>Eukaryota</taxon>
        <taxon>Fungi</taxon>
        <taxon>Dikarya</taxon>
        <taxon>Ascomycota</taxon>
        <taxon>Pezizomycotina</taxon>
        <taxon>Dothideomycetes</taxon>
        <taxon>Pleosporomycetidae</taxon>
        <taxon>Venturiales</taxon>
        <taxon>Venturiaceae</taxon>
        <taxon>Venturia</taxon>
    </lineage>
</organism>
<dbReference type="GO" id="GO:0006325">
    <property type="term" value="P:chromatin organization"/>
    <property type="evidence" value="ECO:0007669"/>
    <property type="project" value="TreeGrafter"/>
</dbReference>
<reference evidence="5 7" key="1">
    <citation type="submission" date="2019-07" db="EMBL/GenBank/DDBJ databases">
        <title>Venturia inaequalis Genome Resource.</title>
        <authorList>
            <person name="Lichtner F.J."/>
        </authorList>
    </citation>
    <scope>NUCLEOTIDE SEQUENCE [LARGE SCALE GENOMIC DNA]</scope>
    <source>
        <strain evidence="4 6">120213</strain>
        <strain evidence="3">Bline_iso_100314</strain>
        <strain evidence="5 7">DMI_063113</strain>
    </source>
</reference>
<feature type="region of interest" description="Disordered" evidence="1">
    <location>
        <begin position="1"/>
        <end position="20"/>
    </location>
</feature>
<dbReference type="EMBL" id="WNWR01000026">
    <property type="protein sequence ID" value="KAE9993593.1"/>
    <property type="molecule type" value="Genomic_DNA"/>
</dbReference>
<evidence type="ECO:0000313" key="7">
    <source>
        <dbReference type="Proteomes" id="UP000490939"/>
    </source>
</evidence>
<dbReference type="AlphaFoldDB" id="A0A8H3ZET4"/>
<proteinExistence type="predicted"/>